<feature type="non-terminal residue" evidence="2">
    <location>
        <position position="1"/>
    </location>
</feature>
<keyword evidence="1" id="KW-0732">Signal</keyword>
<dbReference type="Proteomes" id="UP000780801">
    <property type="component" value="Unassembled WGS sequence"/>
</dbReference>
<dbReference type="EMBL" id="JAABOA010005604">
    <property type="protein sequence ID" value="KAF9575397.1"/>
    <property type="molecule type" value="Genomic_DNA"/>
</dbReference>
<evidence type="ECO:0000313" key="2">
    <source>
        <dbReference type="EMBL" id="KAF9575397.1"/>
    </source>
</evidence>
<feature type="signal peptide" evidence="1">
    <location>
        <begin position="1"/>
        <end position="19"/>
    </location>
</feature>
<dbReference type="AlphaFoldDB" id="A0A9P6FLG1"/>
<proteinExistence type="predicted"/>
<keyword evidence="3" id="KW-1185">Reference proteome</keyword>
<name>A0A9P6FLG1_9FUNG</name>
<feature type="chain" id="PRO_5040242526" description="Secreted protein" evidence="1">
    <location>
        <begin position="20"/>
        <end position="92"/>
    </location>
</feature>
<protein>
    <recommendedName>
        <fullName evidence="4">Secreted protein</fullName>
    </recommendedName>
</protein>
<evidence type="ECO:0000256" key="1">
    <source>
        <dbReference type="SAM" id="SignalP"/>
    </source>
</evidence>
<reference evidence="2" key="1">
    <citation type="journal article" date="2020" name="Fungal Divers.">
        <title>Resolving the Mortierellaceae phylogeny through synthesis of multi-gene phylogenetics and phylogenomics.</title>
        <authorList>
            <person name="Vandepol N."/>
            <person name="Liber J."/>
            <person name="Desiro A."/>
            <person name="Na H."/>
            <person name="Kennedy M."/>
            <person name="Barry K."/>
            <person name="Grigoriev I.V."/>
            <person name="Miller A.N."/>
            <person name="O'Donnell K."/>
            <person name="Stajich J.E."/>
            <person name="Bonito G."/>
        </authorList>
    </citation>
    <scope>NUCLEOTIDE SEQUENCE</scope>
    <source>
        <strain evidence="2">KOD1015</strain>
    </source>
</reference>
<gene>
    <name evidence="2" type="ORF">BGW38_008229</name>
</gene>
<evidence type="ECO:0008006" key="4">
    <source>
        <dbReference type="Google" id="ProtNLM"/>
    </source>
</evidence>
<evidence type="ECO:0000313" key="3">
    <source>
        <dbReference type="Proteomes" id="UP000780801"/>
    </source>
</evidence>
<accession>A0A9P6FLG1</accession>
<comment type="caution">
    <text evidence="2">The sequence shown here is derived from an EMBL/GenBank/DDBJ whole genome shotgun (WGS) entry which is preliminary data.</text>
</comment>
<organism evidence="2 3">
    <name type="scientific">Lunasporangiospora selenospora</name>
    <dbReference type="NCBI Taxonomy" id="979761"/>
    <lineage>
        <taxon>Eukaryota</taxon>
        <taxon>Fungi</taxon>
        <taxon>Fungi incertae sedis</taxon>
        <taxon>Mucoromycota</taxon>
        <taxon>Mortierellomycotina</taxon>
        <taxon>Mortierellomycetes</taxon>
        <taxon>Mortierellales</taxon>
        <taxon>Mortierellaceae</taxon>
        <taxon>Lunasporangiospora</taxon>
    </lineage>
</organism>
<feature type="non-terminal residue" evidence="2">
    <location>
        <position position="92"/>
    </location>
</feature>
<sequence>MHLKFSVLAALALLTGSNAGFTCSVVCTGMKNVITWGAGEERLDCSVTRSDGFKSYPSGASKGDFPSVCNEDYCLTQRWSDCRYLDLSVNGK</sequence>